<accession>A0A3P8VDC6</accession>
<dbReference type="GO" id="GO:0034058">
    <property type="term" value="P:endosomal vesicle fusion"/>
    <property type="evidence" value="ECO:0007669"/>
    <property type="project" value="TreeGrafter"/>
</dbReference>
<dbReference type="Proteomes" id="UP000265120">
    <property type="component" value="Unassembled WGS sequence"/>
</dbReference>
<keyword evidence="2" id="KW-1185">Reference proteome</keyword>
<proteinExistence type="predicted"/>
<dbReference type="GO" id="GO:0005737">
    <property type="term" value="C:cytoplasm"/>
    <property type="evidence" value="ECO:0007669"/>
    <property type="project" value="TreeGrafter"/>
</dbReference>
<dbReference type="InParanoid" id="A0A3P8VDC6"/>
<organism evidence="1 2">
    <name type="scientific">Cynoglossus semilaevis</name>
    <name type="common">Tongue sole</name>
    <dbReference type="NCBI Taxonomy" id="244447"/>
    <lineage>
        <taxon>Eukaryota</taxon>
        <taxon>Metazoa</taxon>
        <taxon>Chordata</taxon>
        <taxon>Craniata</taxon>
        <taxon>Vertebrata</taxon>
        <taxon>Euteleostomi</taxon>
        <taxon>Actinopterygii</taxon>
        <taxon>Neopterygii</taxon>
        <taxon>Teleostei</taxon>
        <taxon>Neoteleostei</taxon>
        <taxon>Acanthomorphata</taxon>
        <taxon>Carangaria</taxon>
        <taxon>Pleuronectiformes</taxon>
        <taxon>Pleuronectoidei</taxon>
        <taxon>Cynoglossidae</taxon>
        <taxon>Cynoglossinae</taxon>
        <taxon>Cynoglossus</taxon>
    </lineage>
</organism>
<dbReference type="OMA" id="KFYYFAN"/>
<dbReference type="PANTHER" id="PTHR12894">
    <property type="entry name" value="CNH DOMAIN CONTAINING"/>
    <property type="match status" value="1"/>
</dbReference>
<dbReference type="GeneTree" id="ENSGT01050000247877"/>
<dbReference type="Ensembl" id="ENSCSET00000010575.1">
    <property type="protein sequence ID" value="ENSCSEP00000010450.1"/>
    <property type="gene ID" value="ENSCSEG00000006716.1"/>
</dbReference>
<reference evidence="1" key="1">
    <citation type="submission" date="2025-08" db="UniProtKB">
        <authorList>
            <consortium name="Ensembl"/>
        </authorList>
    </citation>
    <scope>IDENTIFICATION</scope>
</reference>
<sequence>MCVAVKKKLQLYYWKDRDFHELQGDFGAPDIPKSMAWCGNSICVGFKRDYYLFRVRCLTLPSIVFW</sequence>
<dbReference type="PANTHER" id="PTHR12894:SF49">
    <property type="entry name" value="VAM6_VPS39-LIKE PROTEIN"/>
    <property type="match status" value="1"/>
</dbReference>
<dbReference type="GO" id="GO:0016020">
    <property type="term" value="C:membrane"/>
    <property type="evidence" value="ECO:0007669"/>
    <property type="project" value="TreeGrafter"/>
</dbReference>
<protein>
    <submittedName>
        <fullName evidence="1">Vam6/Vps39-like protein</fullName>
    </submittedName>
</protein>
<name>A0A3P8VDC6_CYNSE</name>
<evidence type="ECO:0000313" key="1">
    <source>
        <dbReference type="Ensembl" id="ENSCSEP00000010450.1"/>
    </source>
</evidence>
<dbReference type="GO" id="GO:0006914">
    <property type="term" value="P:autophagy"/>
    <property type="evidence" value="ECO:0007669"/>
    <property type="project" value="TreeGrafter"/>
</dbReference>
<dbReference type="AlphaFoldDB" id="A0A3P8VDC6"/>
<reference evidence="1" key="2">
    <citation type="submission" date="2025-09" db="UniProtKB">
        <authorList>
            <consortium name="Ensembl"/>
        </authorList>
    </citation>
    <scope>IDENTIFICATION</scope>
</reference>
<dbReference type="STRING" id="244447.ENSCSEP00000010450"/>
<evidence type="ECO:0000313" key="2">
    <source>
        <dbReference type="Proteomes" id="UP000265120"/>
    </source>
</evidence>
<dbReference type="InterPro" id="IPR032914">
    <property type="entry name" value="Vam6/VPS39/TRAP1"/>
</dbReference>